<gene>
    <name evidence="1" type="ORF">AB1Y20_014966</name>
</gene>
<proteinExistence type="predicted"/>
<reference evidence="1 2" key="1">
    <citation type="journal article" date="2024" name="Science">
        <title>Giant polyketide synthase enzymes in the biosynthesis of giant marine polyether toxins.</title>
        <authorList>
            <person name="Fallon T.R."/>
            <person name="Shende V.V."/>
            <person name="Wierzbicki I.H."/>
            <person name="Pendleton A.L."/>
            <person name="Watervoot N.F."/>
            <person name="Auber R.P."/>
            <person name="Gonzalez D.J."/>
            <person name="Wisecaver J.H."/>
            <person name="Moore B.S."/>
        </authorList>
    </citation>
    <scope>NUCLEOTIDE SEQUENCE [LARGE SCALE GENOMIC DNA]</scope>
    <source>
        <strain evidence="1 2">12B1</strain>
    </source>
</reference>
<name>A0AB34K006_PRYPA</name>
<accession>A0AB34K006</accession>
<dbReference type="AlphaFoldDB" id="A0AB34K006"/>
<keyword evidence="2" id="KW-1185">Reference proteome</keyword>
<evidence type="ECO:0000313" key="1">
    <source>
        <dbReference type="EMBL" id="KAL1526246.1"/>
    </source>
</evidence>
<dbReference type="Proteomes" id="UP001515480">
    <property type="component" value="Unassembled WGS sequence"/>
</dbReference>
<sequence>MPPALHPHARGGGPPTFAVVSCIRSIATSGIAQNALATTSLYRTLLPSIAATVTESERQLWSVKLYLCADDDDDLYKKHADAVISAGPSWLTIRLLFYPRVPNRVPTREAAQQALLEGAEFIHRTNDDILYMTPGWITSSTQALARFHPPNVGIAGPKVYGDGSTNKMHGGVTIDVVHRTHLRIFREYYPPQLDNWFTDSWIVYVYVALPSVAAHQMKRVMKLTRRDNFSVSHSFEKRRYAPTASQAKLLAALVECGRYAIWSYINHTLDGTKYGRPVSCRAYSKMPSEEEREKDSGSKIGVCKRRVGPVGGLEMNERDFIKSSSSVEGWCQLIRG</sequence>
<evidence type="ECO:0000313" key="2">
    <source>
        <dbReference type="Proteomes" id="UP001515480"/>
    </source>
</evidence>
<dbReference type="EMBL" id="JBGBPQ010000003">
    <property type="protein sequence ID" value="KAL1526246.1"/>
    <property type="molecule type" value="Genomic_DNA"/>
</dbReference>
<organism evidence="1 2">
    <name type="scientific">Prymnesium parvum</name>
    <name type="common">Toxic golden alga</name>
    <dbReference type="NCBI Taxonomy" id="97485"/>
    <lineage>
        <taxon>Eukaryota</taxon>
        <taxon>Haptista</taxon>
        <taxon>Haptophyta</taxon>
        <taxon>Prymnesiophyceae</taxon>
        <taxon>Prymnesiales</taxon>
        <taxon>Prymnesiaceae</taxon>
        <taxon>Prymnesium</taxon>
    </lineage>
</organism>
<protein>
    <submittedName>
        <fullName evidence="1">Uncharacterized protein</fullName>
    </submittedName>
</protein>
<comment type="caution">
    <text evidence="1">The sequence shown here is derived from an EMBL/GenBank/DDBJ whole genome shotgun (WGS) entry which is preliminary data.</text>
</comment>